<accession>A0A6A6GME6</accession>
<evidence type="ECO:0000256" key="2">
    <source>
        <dbReference type="SAM" id="SignalP"/>
    </source>
</evidence>
<name>A0A6A6GME6_9PEZI</name>
<protein>
    <submittedName>
        <fullName evidence="3">Uncharacterized protein</fullName>
    </submittedName>
</protein>
<dbReference type="EMBL" id="ML992502">
    <property type="protein sequence ID" value="KAF2226788.1"/>
    <property type="molecule type" value="Genomic_DNA"/>
</dbReference>
<evidence type="ECO:0000313" key="4">
    <source>
        <dbReference type="Proteomes" id="UP000799538"/>
    </source>
</evidence>
<feature type="signal peptide" evidence="2">
    <location>
        <begin position="1"/>
        <end position="15"/>
    </location>
</feature>
<evidence type="ECO:0000256" key="1">
    <source>
        <dbReference type="SAM" id="MobiDB-lite"/>
    </source>
</evidence>
<sequence length="264" mass="27302">MKALAIFFFCYLALAAPAVPPPRELGLSQSTHESGGVDYSDILAAEDEMNSPSYKPTPPPIKTTGLDTPPPSQPQSPSSPSAPSSHMAFTPTEWDNIPDLPPPSPAEPVASKKQEQQGSNSNPVTQAPNNGLSTPDATPSPPGSPNPDSAISHMTGSGTYWKPNPLPPGQAPPGSPVPPTPDPLTPPPTGPPSPESVTSCALDSEMVDVGGKKQCRPKKQVGMTPDKLQNAMEKSPDQMNVVSGTQNKGTPAVKPGKVTKSGKA</sequence>
<dbReference type="AlphaFoldDB" id="A0A6A6GME6"/>
<keyword evidence="2" id="KW-0732">Signal</keyword>
<keyword evidence="4" id="KW-1185">Reference proteome</keyword>
<feature type="compositionally biased region" description="Polar residues" evidence="1">
    <location>
        <begin position="237"/>
        <end position="249"/>
    </location>
</feature>
<feature type="compositionally biased region" description="Polar residues" evidence="1">
    <location>
        <begin position="116"/>
        <end position="137"/>
    </location>
</feature>
<feature type="chain" id="PRO_5025660488" evidence="2">
    <location>
        <begin position="16"/>
        <end position="264"/>
    </location>
</feature>
<feature type="compositionally biased region" description="Polar residues" evidence="1">
    <location>
        <begin position="146"/>
        <end position="158"/>
    </location>
</feature>
<feature type="compositionally biased region" description="Pro residues" evidence="1">
    <location>
        <begin position="164"/>
        <end position="194"/>
    </location>
</feature>
<gene>
    <name evidence="3" type="ORF">BDZ85DRAFT_256765</name>
</gene>
<feature type="compositionally biased region" description="Low complexity" evidence="1">
    <location>
        <begin position="75"/>
        <end position="85"/>
    </location>
</feature>
<organism evidence="3 4">
    <name type="scientific">Elsinoe ampelina</name>
    <dbReference type="NCBI Taxonomy" id="302913"/>
    <lineage>
        <taxon>Eukaryota</taxon>
        <taxon>Fungi</taxon>
        <taxon>Dikarya</taxon>
        <taxon>Ascomycota</taxon>
        <taxon>Pezizomycotina</taxon>
        <taxon>Dothideomycetes</taxon>
        <taxon>Dothideomycetidae</taxon>
        <taxon>Myriangiales</taxon>
        <taxon>Elsinoaceae</taxon>
        <taxon>Elsinoe</taxon>
    </lineage>
</organism>
<proteinExistence type="predicted"/>
<dbReference type="PRINTS" id="PR01217">
    <property type="entry name" value="PRICHEXTENSN"/>
</dbReference>
<dbReference type="Proteomes" id="UP000799538">
    <property type="component" value="Unassembled WGS sequence"/>
</dbReference>
<feature type="region of interest" description="Disordered" evidence="1">
    <location>
        <begin position="26"/>
        <end position="264"/>
    </location>
</feature>
<dbReference type="OrthoDB" id="10459303at2759"/>
<evidence type="ECO:0000313" key="3">
    <source>
        <dbReference type="EMBL" id="KAF2226788.1"/>
    </source>
</evidence>
<reference evidence="4" key="1">
    <citation type="journal article" date="2020" name="Stud. Mycol.">
        <title>101 Dothideomycetes genomes: A test case for predicting lifestyles and emergence of pathogens.</title>
        <authorList>
            <person name="Haridas S."/>
            <person name="Albert R."/>
            <person name="Binder M."/>
            <person name="Bloem J."/>
            <person name="LaButti K."/>
            <person name="Salamov A."/>
            <person name="Andreopoulos B."/>
            <person name="Baker S."/>
            <person name="Barry K."/>
            <person name="Bills G."/>
            <person name="Bluhm B."/>
            <person name="Cannon C."/>
            <person name="Castanera R."/>
            <person name="Culley D."/>
            <person name="Daum C."/>
            <person name="Ezra D."/>
            <person name="Gonzalez J."/>
            <person name="Henrissat B."/>
            <person name="Kuo A."/>
            <person name="Liang C."/>
            <person name="Lipzen A."/>
            <person name="Lutzoni F."/>
            <person name="Magnuson J."/>
            <person name="Mondo S."/>
            <person name="Nolan M."/>
            <person name="Ohm R."/>
            <person name="Pangilinan J."/>
            <person name="Park H.-J."/>
            <person name="Ramirez L."/>
            <person name="Alfaro M."/>
            <person name="Sun H."/>
            <person name="Tritt A."/>
            <person name="Yoshinaga Y."/>
            <person name="Zwiers L.-H."/>
            <person name="Turgeon B."/>
            <person name="Goodwin S."/>
            <person name="Spatafora J."/>
            <person name="Crous P."/>
            <person name="Grigoriev I."/>
        </authorList>
    </citation>
    <scope>NUCLEOTIDE SEQUENCE [LARGE SCALE GENOMIC DNA]</scope>
    <source>
        <strain evidence="4">CECT 20119</strain>
    </source>
</reference>